<evidence type="ECO:0000256" key="2">
    <source>
        <dbReference type="SAM" id="Phobius"/>
    </source>
</evidence>
<dbReference type="RefSeq" id="WP_307487729.1">
    <property type="nucleotide sequence ID" value="NZ_JAUSUF010000013.1"/>
</dbReference>
<gene>
    <name evidence="4" type="ORF">J2S18_002861</name>
</gene>
<dbReference type="PANTHER" id="PTHR30576:SF8">
    <property type="entry name" value="UNDECAPRENYL-PHOSPHATE GALACTOSE PHOSPHOTRANSFERASE"/>
    <property type="match status" value="1"/>
</dbReference>
<dbReference type="Proteomes" id="UP001228504">
    <property type="component" value="Unassembled WGS sequence"/>
</dbReference>
<evidence type="ECO:0000256" key="1">
    <source>
        <dbReference type="ARBA" id="ARBA00006464"/>
    </source>
</evidence>
<dbReference type="InterPro" id="IPR003362">
    <property type="entry name" value="Bact_transf"/>
</dbReference>
<protein>
    <submittedName>
        <fullName evidence="4">Lipopolysaccharide/colanic/teichoic acid biosynthesis glycosyltransferase</fullName>
    </submittedName>
</protein>
<dbReference type="EMBL" id="JAUSUF010000013">
    <property type="protein sequence ID" value="MDQ0150887.1"/>
    <property type="molecule type" value="Genomic_DNA"/>
</dbReference>
<keyword evidence="5" id="KW-1185">Reference proteome</keyword>
<sequence>MYRKYFKRLLDVIFSIIAIILLIPIYIMIGILVRINLGSPIIFKQTRVGKEEKIFNMYKFRSMTNEKNKNGELLSDEERLNKFGKILRSTSLDEIPELFNILKGDMSIVGPRPLLVEYLDYYNERERKRHSVSPGLTGLAQINGRNAIGWEERFEYDIKYSENITFINDLKILFLTIKKVFFRENITMSEGRELDDFDVYRKKQIENNDL</sequence>
<comment type="similarity">
    <text evidence="1">Belongs to the bacterial sugar transferase family.</text>
</comment>
<organism evidence="4 5">
    <name type="scientific">Eubacterium multiforme</name>
    <dbReference type="NCBI Taxonomy" id="83339"/>
    <lineage>
        <taxon>Bacteria</taxon>
        <taxon>Bacillati</taxon>
        <taxon>Bacillota</taxon>
        <taxon>Clostridia</taxon>
        <taxon>Eubacteriales</taxon>
        <taxon>Eubacteriaceae</taxon>
        <taxon>Eubacterium</taxon>
    </lineage>
</organism>
<feature type="domain" description="Bacterial sugar transferase" evidence="3">
    <location>
        <begin position="7"/>
        <end position="181"/>
    </location>
</feature>
<proteinExistence type="inferred from homology"/>
<evidence type="ECO:0000313" key="4">
    <source>
        <dbReference type="EMBL" id="MDQ0150887.1"/>
    </source>
</evidence>
<dbReference type="PANTHER" id="PTHR30576">
    <property type="entry name" value="COLANIC BIOSYNTHESIS UDP-GLUCOSE LIPID CARRIER TRANSFERASE"/>
    <property type="match status" value="1"/>
</dbReference>
<dbReference type="Pfam" id="PF02397">
    <property type="entry name" value="Bac_transf"/>
    <property type="match status" value="1"/>
</dbReference>
<keyword evidence="2" id="KW-1133">Transmembrane helix</keyword>
<comment type="caution">
    <text evidence="4">The sequence shown here is derived from an EMBL/GenBank/DDBJ whole genome shotgun (WGS) entry which is preliminary data.</text>
</comment>
<keyword evidence="2" id="KW-0472">Membrane</keyword>
<accession>A0ABT9UX37</accession>
<reference evidence="4 5" key="1">
    <citation type="submission" date="2023-07" db="EMBL/GenBank/DDBJ databases">
        <title>Genomic Encyclopedia of Type Strains, Phase IV (KMG-IV): sequencing the most valuable type-strain genomes for metagenomic binning, comparative biology and taxonomic classification.</title>
        <authorList>
            <person name="Goeker M."/>
        </authorList>
    </citation>
    <scope>NUCLEOTIDE SEQUENCE [LARGE SCALE GENOMIC DNA]</scope>
    <source>
        <strain evidence="4 5">DSM 20694</strain>
    </source>
</reference>
<evidence type="ECO:0000259" key="3">
    <source>
        <dbReference type="Pfam" id="PF02397"/>
    </source>
</evidence>
<name>A0ABT9UX37_9FIRM</name>
<feature type="transmembrane region" description="Helical" evidence="2">
    <location>
        <begin position="12"/>
        <end position="33"/>
    </location>
</feature>
<evidence type="ECO:0000313" key="5">
    <source>
        <dbReference type="Proteomes" id="UP001228504"/>
    </source>
</evidence>
<keyword evidence="2" id="KW-0812">Transmembrane</keyword>